<name>A0A9N7W4B8_PLEPL</name>
<dbReference type="EMBL" id="CADEAL010004511">
    <property type="protein sequence ID" value="CAB1461135.1"/>
    <property type="molecule type" value="Genomic_DNA"/>
</dbReference>
<organism evidence="2 3">
    <name type="scientific">Pleuronectes platessa</name>
    <name type="common">European plaice</name>
    <dbReference type="NCBI Taxonomy" id="8262"/>
    <lineage>
        <taxon>Eukaryota</taxon>
        <taxon>Metazoa</taxon>
        <taxon>Chordata</taxon>
        <taxon>Craniata</taxon>
        <taxon>Vertebrata</taxon>
        <taxon>Euteleostomi</taxon>
        <taxon>Actinopterygii</taxon>
        <taxon>Neopterygii</taxon>
        <taxon>Teleostei</taxon>
        <taxon>Neoteleostei</taxon>
        <taxon>Acanthomorphata</taxon>
        <taxon>Carangaria</taxon>
        <taxon>Pleuronectiformes</taxon>
        <taxon>Pleuronectoidei</taxon>
        <taxon>Pleuronectidae</taxon>
        <taxon>Pleuronectes</taxon>
    </lineage>
</organism>
<proteinExistence type="predicted"/>
<evidence type="ECO:0000256" key="1">
    <source>
        <dbReference type="SAM" id="MobiDB-lite"/>
    </source>
</evidence>
<protein>
    <submittedName>
        <fullName evidence="2">Uncharacterized protein</fullName>
    </submittedName>
</protein>
<accession>A0A9N7W4B8</accession>
<dbReference type="AlphaFoldDB" id="A0A9N7W4B8"/>
<evidence type="ECO:0000313" key="3">
    <source>
        <dbReference type="Proteomes" id="UP001153269"/>
    </source>
</evidence>
<comment type="caution">
    <text evidence="2">The sequence shown here is derived from an EMBL/GenBank/DDBJ whole genome shotgun (WGS) entry which is preliminary data.</text>
</comment>
<feature type="compositionally biased region" description="Polar residues" evidence="1">
    <location>
        <begin position="105"/>
        <end position="121"/>
    </location>
</feature>
<dbReference type="Proteomes" id="UP001153269">
    <property type="component" value="Unassembled WGS sequence"/>
</dbReference>
<reference evidence="2" key="1">
    <citation type="submission" date="2020-03" db="EMBL/GenBank/DDBJ databases">
        <authorList>
            <person name="Weist P."/>
        </authorList>
    </citation>
    <scope>NUCLEOTIDE SEQUENCE</scope>
</reference>
<sequence length="121" mass="13173">MCASVCVRGKSPSSAAPLMCYHGEDPLTRRARELVCLQCDLLSCAVLLLLLLQLTGMVESWRSDVGTTQDSMMGTANGNSKNTKRQKTSSQPPAGRHQECEETYRSTPKANCSYKNPSSSN</sequence>
<feature type="compositionally biased region" description="Polar residues" evidence="1">
    <location>
        <begin position="65"/>
        <end position="81"/>
    </location>
</feature>
<evidence type="ECO:0000313" key="2">
    <source>
        <dbReference type="EMBL" id="CAB1461135.1"/>
    </source>
</evidence>
<feature type="region of interest" description="Disordered" evidence="1">
    <location>
        <begin position="65"/>
        <end position="121"/>
    </location>
</feature>
<gene>
    <name evidence="2" type="ORF">PLEPLA_LOCUS49010</name>
</gene>
<keyword evidence="3" id="KW-1185">Reference proteome</keyword>